<evidence type="ECO:0000256" key="1">
    <source>
        <dbReference type="SAM" id="SignalP"/>
    </source>
</evidence>
<protein>
    <recommendedName>
        <fullName evidence="4">Secreted protein</fullName>
    </recommendedName>
</protein>
<gene>
    <name evidence="2" type="ORF">Tco_0748811</name>
</gene>
<sequence>MNCYGLLGSFWLAGSLGQVPAVSEVHRYLSLESCSLSLVPPITGLCLRFGLLSAVSELSDWSPYGLLLQLSDPRTAEP</sequence>
<dbReference type="Proteomes" id="UP001151760">
    <property type="component" value="Unassembled WGS sequence"/>
</dbReference>
<evidence type="ECO:0000313" key="2">
    <source>
        <dbReference type="EMBL" id="GJS82270.1"/>
    </source>
</evidence>
<reference evidence="2" key="2">
    <citation type="submission" date="2022-01" db="EMBL/GenBank/DDBJ databases">
        <authorList>
            <person name="Yamashiro T."/>
            <person name="Shiraishi A."/>
            <person name="Satake H."/>
            <person name="Nakayama K."/>
        </authorList>
    </citation>
    <scope>NUCLEOTIDE SEQUENCE</scope>
</reference>
<dbReference type="EMBL" id="BQNB010010811">
    <property type="protein sequence ID" value="GJS82270.1"/>
    <property type="molecule type" value="Genomic_DNA"/>
</dbReference>
<feature type="chain" id="PRO_5045713728" description="Secreted protein" evidence="1">
    <location>
        <begin position="18"/>
        <end position="78"/>
    </location>
</feature>
<feature type="signal peptide" evidence="1">
    <location>
        <begin position="1"/>
        <end position="17"/>
    </location>
</feature>
<reference evidence="2" key="1">
    <citation type="journal article" date="2022" name="Int. J. Mol. Sci.">
        <title>Draft Genome of Tanacetum Coccineum: Genomic Comparison of Closely Related Tanacetum-Family Plants.</title>
        <authorList>
            <person name="Yamashiro T."/>
            <person name="Shiraishi A."/>
            <person name="Nakayama K."/>
            <person name="Satake H."/>
        </authorList>
    </citation>
    <scope>NUCLEOTIDE SEQUENCE</scope>
</reference>
<comment type="caution">
    <text evidence="2">The sequence shown here is derived from an EMBL/GenBank/DDBJ whole genome shotgun (WGS) entry which is preliminary data.</text>
</comment>
<accession>A0ABQ4YZG2</accession>
<keyword evidence="3" id="KW-1185">Reference proteome</keyword>
<name>A0ABQ4YZG2_9ASTR</name>
<organism evidence="2 3">
    <name type="scientific">Tanacetum coccineum</name>
    <dbReference type="NCBI Taxonomy" id="301880"/>
    <lineage>
        <taxon>Eukaryota</taxon>
        <taxon>Viridiplantae</taxon>
        <taxon>Streptophyta</taxon>
        <taxon>Embryophyta</taxon>
        <taxon>Tracheophyta</taxon>
        <taxon>Spermatophyta</taxon>
        <taxon>Magnoliopsida</taxon>
        <taxon>eudicotyledons</taxon>
        <taxon>Gunneridae</taxon>
        <taxon>Pentapetalae</taxon>
        <taxon>asterids</taxon>
        <taxon>campanulids</taxon>
        <taxon>Asterales</taxon>
        <taxon>Asteraceae</taxon>
        <taxon>Asteroideae</taxon>
        <taxon>Anthemideae</taxon>
        <taxon>Anthemidinae</taxon>
        <taxon>Tanacetum</taxon>
    </lineage>
</organism>
<proteinExistence type="predicted"/>
<keyword evidence="1" id="KW-0732">Signal</keyword>
<evidence type="ECO:0000313" key="3">
    <source>
        <dbReference type="Proteomes" id="UP001151760"/>
    </source>
</evidence>
<evidence type="ECO:0008006" key="4">
    <source>
        <dbReference type="Google" id="ProtNLM"/>
    </source>
</evidence>